<dbReference type="GO" id="GO:0005782">
    <property type="term" value="C:peroxisomal matrix"/>
    <property type="evidence" value="ECO:0007669"/>
    <property type="project" value="TreeGrafter"/>
</dbReference>
<evidence type="ECO:0000313" key="4">
    <source>
        <dbReference type="Proteomes" id="UP000193498"/>
    </source>
</evidence>
<evidence type="ECO:0000259" key="2">
    <source>
        <dbReference type="Pfam" id="PF17408"/>
    </source>
</evidence>
<dbReference type="STRING" id="1314790.A0A1Y1XXV5"/>
<protein>
    <submittedName>
        <fullName evidence="3">Malonyl-CoA decarboxylase</fullName>
    </submittedName>
</protein>
<dbReference type="FunFam" id="3.40.630.150:FF:000001">
    <property type="entry name" value="Malonyl-CoA decarboxylase, mitochondrial"/>
    <property type="match status" value="1"/>
</dbReference>
<gene>
    <name evidence="3" type="ORF">K493DRAFT_58847</name>
</gene>
<evidence type="ECO:0000259" key="1">
    <source>
        <dbReference type="Pfam" id="PF05292"/>
    </source>
</evidence>
<dbReference type="Pfam" id="PF05292">
    <property type="entry name" value="MCD"/>
    <property type="match status" value="1"/>
</dbReference>
<proteinExistence type="predicted"/>
<reference evidence="3 4" key="1">
    <citation type="submission" date="2016-07" db="EMBL/GenBank/DDBJ databases">
        <title>Pervasive Adenine N6-methylation of Active Genes in Fungi.</title>
        <authorList>
            <consortium name="DOE Joint Genome Institute"/>
            <person name="Mondo S.J."/>
            <person name="Dannebaum R.O."/>
            <person name="Kuo R.C."/>
            <person name="Labutti K."/>
            <person name="Haridas S."/>
            <person name="Kuo A."/>
            <person name="Salamov A."/>
            <person name="Ahrendt S.R."/>
            <person name="Lipzen A."/>
            <person name="Sullivan W."/>
            <person name="Andreopoulos W.B."/>
            <person name="Clum A."/>
            <person name="Lindquist E."/>
            <person name="Daum C."/>
            <person name="Ramamoorthy G.K."/>
            <person name="Gryganskyi A."/>
            <person name="Culley D."/>
            <person name="Magnuson J.K."/>
            <person name="James T.Y."/>
            <person name="O'Malley M.A."/>
            <person name="Stajich J.E."/>
            <person name="Spatafora J.W."/>
            <person name="Visel A."/>
            <person name="Grigoriev I.V."/>
        </authorList>
    </citation>
    <scope>NUCLEOTIDE SEQUENCE [LARGE SCALE GENOMIC DNA]</scope>
    <source>
        <strain evidence="3 4">CBS 931.73</strain>
    </source>
</reference>
<dbReference type="GO" id="GO:0050080">
    <property type="term" value="F:malonyl-CoA decarboxylase activity"/>
    <property type="evidence" value="ECO:0007669"/>
    <property type="project" value="InterPro"/>
</dbReference>
<dbReference type="InterPro" id="IPR038351">
    <property type="entry name" value="MCD_N_sf"/>
</dbReference>
<dbReference type="GO" id="GO:0006085">
    <property type="term" value="P:acetyl-CoA biosynthetic process"/>
    <property type="evidence" value="ECO:0007669"/>
    <property type="project" value="TreeGrafter"/>
</dbReference>
<accession>A0A1Y1XXV5</accession>
<dbReference type="OrthoDB" id="426718at2759"/>
<dbReference type="GO" id="GO:2001294">
    <property type="term" value="P:malonyl-CoA catabolic process"/>
    <property type="evidence" value="ECO:0007669"/>
    <property type="project" value="TreeGrafter"/>
</dbReference>
<dbReference type="Gene3D" id="1.20.140.90">
    <property type="entry name" value="Malonyl-CoA decarboxylase, oligemerization domain"/>
    <property type="match status" value="1"/>
</dbReference>
<dbReference type="Pfam" id="PF17408">
    <property type="entry name" value="MCD_N"/>
    <property type="match status" value="1"/>
</dbReference>
<evidence type="ECO:0000313" key="3">
    <source>
        <dbReference type="EMBL" id="ORX90485.1"/>
    </source>
</evidence>
<dbReference type="GO" id="GO:0005759">
    <property type="term" value="C:mitochondrial matrix"/>
    <property type="evidence" value="ECO:0007669"/>
    <property type="project" value="TreeGrafter"/>
</dbReference>
<keyword evidence="4" id="KW-1185">Reference proteome</keyword>
<dbReference type="InterPro" id="IPR007956">
    <property type="entry name" value="Malonyl_CoA_deC_C"/>
</dbReference>
<dbReference type="PANTHER" id="PTHR28641">
    <property type="match status" value="1"/>
</dbReference>
<feature type="domain" description="Malonyl-CoA decarboxylase N-terminal" evidence="2">
    <location>
        <begin position="17"/>
        <end position="81"/>
    </location>
</feature>
<dbReference type="Proteomes" id="UP000193498">
    <property type="component" value="Unassembled WGS sequence"/>
</dbReference>
<name>A0A1Y1XXV5_9FUNG</name>
<sequence>MNIASDRAGNTDRALLRTQQILNQTSTPLYNRFFDQVYRLANGLRFLIDMRSDLLEVLAQDKSSASVASMSDALMEKLQSWLLGFLELQRITWSSPAITLEKMTQYEAVHGFQDWTDLKRRVGRGRRCFGFFHRGMPNDPLAFVQVALVTDISDNIQKILNDPSPSHVNPSETIRSAIFYSITSQRGLSGIELGNSLIKSVVEALQKEFPFIHTFCTLSPIPRFRQWLNSQFSQQVSDLITPEEAKLLSALGTKQPIQILQDIIQTTNWFKDPNLSGLVKQPLMRLCSRYLLSQKRGYLAYDPVANFHIRNGACVHRINWLADVSEKGIAQSLGMMVNYNYILSKVESNNSNYLRDGTISVNENDPLLTSRNG</sequence>
<dbReference type="GO" id="GO:0006633">
    <property type="term" value="P:fatty acid biosynthetic process"/>
    <property type="evidence" value="ECO:0007669"/>
    <property type="project" value="InterPro"/>
</dbReference>
<dbReference type="PANTHER" id="PTHR28641:SF1">
    <property type="entry name" value="MALONYL-COA DECARBOXYLASE, MITOCHONDRIAL"/>
    <property type="match status" value="1"/>
</dbReference>
<dbReference type="AlphaFoldDB" id="A0A1Y1XXV5"/>
<feature type="domain" description="Malonyl-CoA decarboxylase C-terminal" evidence="1">
    <location>
        <begin position="84"/>
        <end position="341"/>
    </location>
</feature>
<dbReference type="InterPro" id="IPR035372">
    <property type="entry name" value="MCD_N"/>
</dbReference>
<dbReference type="Gene3D" id="3.40.630.150">
    <property type="entry name" value="Malonyl-CoA decarboxylase, catalytic domain"/>
    <property type="match status" value="1"/>
</dbReference>
<comment type="caution">
    <text evidence="3">The sequence shown here is derived from an EMBL/GenBank/DDBJ whole genome shotgun (WGS) entry which is preliminary data.</text>
</comment>
<organism evidence="3 4">
    <name type="scientific">Basidiobolus meristosporus CBS 931.73</name>
    <dbReference type="NCBI Taxonomy" id="1314790"/>
    <lineage>
        <taxon>Eukaryota</taxon>
        <taxon>Fungi</taxon>
        <taxon>Fungi incertae sedis</taxon>
        <taxon>Zoopagomycota</taxon>
        <taxon>Entomophthoromycotina</taxon>
        <taxon>Basidiobolomycetes</taxon>
        <taxon>Basidiobolales</taxon>
        <taxon>Basidiobolaceae</taxon>
        <taxon>Basidiobolus</taxon>
    </lineage>
</organism>
<dbReference type="InterPro" id="IPR042303">
    <property type="entry name" value="Malonyl_CoA_deC_C_sf"/>
</dbReference>
<dbReference type="InterPro" id="IPR038917">
    <property type="entry name" value="Malonyl_CoA_deC"/>
</dbReference>
<dbReference type="EMBL" id="MCFE01000378">
    <property type="protein sequence ID" value="ORX90485.1"/>
    <property type="molecule type" value="Genomic_DNA"/>
</dbReference>
<dbReference type="InParanoid" id="A0A1Y1XXV5"/>